<evidence type="ECO:0000313" key="5">
    <source>
        <dbReference type="Proteomes" id="UP001202031"/>
    </source>
</evidence>
<accession>A0AAE6T9K1</accession>
<evidence type="ECO:0000313" key="2">
    <source>
        <dbReference type="EMBL" id="MCL6655727.1"/>
    </source>
</evidence>
<organism evidence="3 4">
    <name type="scientific">Akkermansia massiliensis</name>
    <dbReference type="NCBI Taxonomy" id="2927224"/>
    <lineage>
        <taxon>Bacteria</taxon>
        <taxon>Pseudomonadati</taxon>
        <taxon>Verrucomicrobiota</taxon>
        <taxon>Verrucomicrobiia</taxon>
        <taxon>Verrucomicrobiales</taxon>
        <taxon>Akkermansiaceae</taxon>
        <taxon>Akkermansia</taxon>
    </lineage>
</organism>
<gene>
    <name evidence="3" type="ORF">DMI76_01355</name>
    <name evidence="2" type="ORF">M8N44_00135</name>
</gene>
<sequence length="160" mass="17776">MRDALSTALKLLLAVFLLAVGIAALDLRVIQPFRTPPCNPETLEEGHVCLAQVLKEWPGKVIWIDARKQDDFERHTITQAPVYPIRPADANYQELLANAMEALMTAEDKGCCIVIFCSRDCTSSAAVANELKKPEYGIRAPIFILEGGWDELRKEPSLVP</sequence>
<dbReference type="PROSITE" id="PS50206">
    <property type="entry name" value="RHODANESE_3"/>
    <property type="match status" value="1"/>
</dbReference>
<dbReference type="Pfam" id="PF00581">
    <property type="entry name" value="Rhodanese"/>
    <property type="match status" value="1"/>
</dbReference>
<dbReference type="RefSeq" id="WP_022395947.1">
    <property type="nucleotide sequence ID" value="NZ_CP029701.1"/>
</dbReference>
<feature type="domain" description="Rhodanese" evidence="1">
    <location>
        <begin position="59"/>
        <end position="160"/>
    </location>
</feature>
<dbReference type="EMBL" id="JAMGSI010000001">
    <property type="protein sequence ID" value="MCL6655727.1"/>
    <property type="molecule type" value="Genomic_DNA"/>
</dbReference>
<keyword evidence="5" id="KW-1185">Reference proteome</keyword>
<dbReference type="Proteomes" id="UP001202031">
    <property type="component" value="Unassembled WGS sequence"/>
</dbReference>
<evidence type="ECO:0000259" key="1">
    <source>
        <dbReference type="PROSITE" id="PS50206"/>
    </source>
</evidence>
<protein>
    <submittedName>
        <fullName evidence="3">Rhodanese-like domain-containing protein</fullName>
    </submittedName>
</protein>
<dbReference type="Proteomes" id="UP000642553">
    <property type="component" value="Chromosome"/>
</dbReference>
<reference evidence="3" key="1">
    <citation type="submission" date="2018-05" db="EMBL/GenBank/DDBJ databases">
        <title>Complete genome sequnece of Akkermansia muciniphila EB-AMDK-40.</title>
        <authorList>
            <person name="Nam Y.-D."/>
            <person name="Chung W.-H."/>
            <person name="Park Y.S."/>
            <person name="Kang J."/>
        </authorList>
    </citation>
    <scope>NUCLEOTIDE SEQUENCE</scope>
    <source>
        <strain evidence="3">EB-AMDK-40</strain>
    </source>
</reference>
<reference evidence="2 5" key="2">
    <citation type="submission" date="2022-03" db="EMBL/GenBank/DDBJ databases">
        <title>Taxonomic description of new species and reclassification of some bacterial strains.</title>
        <authorList>
            <person name="Ndongo S."/>
        </authorList>
    </citation>
    <scope>NUCLEOTIDE SEQUENCE [LARGE SCALE GENOMIC DNA]</scope>
    <source>
        <strain evidence="2 5">Marseille-P6666</strain>
    </source>
</reference>
<dbReference type="SUPFAM" id="SSF52821">
    <property type="entry name" value="Rhodanese/Cell cycle control phosphatase"/>
    <property type="match status" value="1"/>
</dbReference>
<dbReference type="InterPro" id="IPR036873">
    <property type="entry name" value="Rhodanese-like_dom_sf"/>
</dbReference>
<dbReference type="Gene3D" id="3.40.250.10">
    <property type="entry name" value="Rhodanese-like domain"/>
    <property type="match status" value="1"/>
</dbReference>
<dbReference type="InterPro" id="IPR001763">
    <property type="entry name" value="Rhodanese-like_dom"/>
</dbReference>
<dbReference type="AlphaFoldDB" id="A0AAE6T9K1"/>
<evidence type="ECO:0000313" key="4">
    <source>
        <dbReference type="Proteomes" id="UP000642553"/>
    </source>
</evidence>
<proteinExistence type="predicted"/>
<evidence type="ECO:0000313" key="3">
    <source>
        <dbReference type="EMBL" id="QHV62105.1"/>
    </source>
</evidence>
<name>A0AAE6T9K1_9BACT</name>
<dbReference type="GeneID" id="84022242"/>
<dbReference type="EMBL" id="CP029701">
    <property type="protein sequence ID" value="QHV62105.1"/>
    <property type="molecule type" value="Genomic_DNA"/>
</dbReference>